<protein>
    <recommendedName>
        <fullName evidence="4">Dockerin domain-containing protein</fullName>
    </recommendedName>
</protein>
<sequence length="1027" mass="107567">MKIRAIVLSVLMLLATLSTPVVADTPETSIQSSENITTEATFTQQDGPTSTLPVVQDGDPAEQIEVRGVSSNVGTQTTSQNGTLNWSKTYETNQTGSGKFGEVIRTDDGGVAITGFTDANTSNFSSEVNVTVVKAAADGTKQWISTVDVGQVDDGKTLIQTQDGGFVTGGIDAFLKLDNTGSVVWTRADDISGFTFRSVVESTNGDLTAVSNTCCSDDRQSIFVRTNASGVEQWNQTVSVTDGANDYLSYEGTEISDGVVFGVTGQATQNAYLYALTDDGTHQWTRKFNNTSIESVTTLSDGDILVSGTDHQQNSLRLVRISENNTIHWDRTYDPTKPITAAETEQGNISVLTHGKQMLKLSSAGDQLEVRNYPVPENATIGSAVRVGEWQYILGGEKGPSRAETKFWLAKVTGETVNDSSESASPLNLTGSVKAADGSIPSGHVELHGRLGASDTDESTPGSDGEYNLTGATGTYQVSFVQQSSPVDNVPDIYPLHRVYFTEPQHLGSDTLPTASRLNVTVVDQQNDPVDSATVVIAYGDNRVYESISGTTTPTGEFVFGQTPGVEVAGPEAIPNEYGGNVQVQVYGPNDTFVGTRLSVSNDTNITLQLKNKTSVSGAITRPSGDAAVNRTAVVLGDTNGTAGGGFGRTNATGNFSTTVAVNGTYNVKFRQERYSEAGTSFPADSVPDVYAVTQLNVGTAPADVGSVSLPSAHRLNISVVDSNSNPVENARVTIDHRNGGSVGFVSGSTLANGTMVLDATGKKGVDLVGDLQITVDGPPNSTSLDGEETTKTLTLDSDRNLEIQLGANDTQETTLTNSSVHAVASSSSIEAGETTTVDIVASNVSEGVGAFSTTLSLANESVGTIDEVTILGSPNSSDVVRNTTNTSISIDAFGLNRTPDSSGDVVLAQVNVTLDTSGSTEVVVSESVLGSASGDDYTVVSETGTTLTATTLSPLGNSTAPPADVDGDGTFEDINGDGNVTISDVQAMFANRNSDTVQTNVDKFDFTDNSEVNIVDIQQLFVEVTS</sequence>
<dbReference type="AlphaFoldDB" id="A0A0W1RXS8"/>
<dbReference type="InterPro" id="IPR011047">
    <property type="entry name" value="Quinoprotein_ADH-like_sf"/>
</dbReference>
<dbReference type="InterPro" id="IPR018247">
    <property type="entry name" value="EF_Hand_1_Ca_BS"/>
</dbReference>
<proteinExistence type="predicted"/>
<dbReference type="OrthoDB" id="291513at2157"/>
<accession>A0A0W1RXS8</accession>
<gene>
    <name evidence="2" type="ORF">AUR66_18240</name>
</gene>
<reference evidence="2 3" key="1">
    <citation type="submission" date="2015-12" db="EMBL/GenBank/DDBJ databases">
        <title>Haloferax profundi sp. nov. isolated from the Discovery deep brine-seawater interface in the Red Sea.</title>
        <authorList>
            <person name="Zhang G."/>
            <person name="Stingl U."/>
            <person name="Rashid M."/>
        </authorList>
    </citation>
    <scope>NUCLEOTIDE SEQUENCE [LARGE SCALE GENOMIC DNA]</scope>
    <source>
        <strain evidence="2 3">SB29</strain>
    </source>
</reference>
<feature type="region of interest" description="Disordered" evidence="1">
    <location>
        <begin position="439"/>
        <end position="468"/>
    </location>
</feature>
<organism evidence="2 3">
    <name type="scientific">Haloferax profundi</name>
    <dbReference type="NCBI Taxonomy" id="1544718"/>
    <lineage>
        <taxon>Archaea</taxon>
        <taxon>Methanobacteriati</taxon>
        <taxon>Methanobacteriota</taxon>
        <taxon>Stenosarchaea group</taxon>
        <taxon>Halobacteria</taxon>
        <taxon>Halobacteriales</taxon>
        <taxon>Haloferacaceae</taxon>
        <taxon>Haloferax</taxon>
    </lineage>
</organism>
<dbReference type="GO" id="GO:0000272">
    <property type="term" value="P:polysaccharide catabolic process"/>
    <property type="evidence" value="ECO:0007669"/>
    <property type="project" value="InterPro"/>
</dbReference>
<dbReference type="SUPFAM" id="SSF63446">
    <property type="entry name" value="Type I dockerin domain"/>
    <property type="match status" value="1"/>
</dbReference>
<evidence type="ECO:0000256" key="1">
    <source>
        <dbReference type="SAM" id="MobiDB-lite"/>
    </source>
</evidence>
<evidence type="ECO:0008006" key="4">
    <source>
        <dbReference type="Google" id="ProtNLM"/>
    </source>
</evidence>
<dbReference type="SUPFAM" id="SSF50998">
    <property type="entry name" value="Quinoprotein alcohol dehydrogenase-like"/>
    <property type="match status" value="1"/>
</dbReference>
<keyword evidence="3" id="KW-1185">Reference proteome</keyword>
<dbReference type="RefSeq" id="WP_058573148.1">
    <property type="nucleotide sequence ID" value="NZ_LOPV01000468.1"/>
</dbReference>
<comment type="caution">
    <text evidence="2">The sequence shown here is derived from an EMBL/GenBank/DDBJ whole genome shotgun (WGS) entry which is preliminary data.</text>
</comment>
<dbReference type="InterPro" id="IPR036439">
    <property type="entry name" value="Dockerin_dom_sf"/>
</dbReference>
<dbReference type="Proteomes" id="UP000053157">
    <property type="component" value="Unassembled WGS sequence"/>
</dbReference>
<dbReference type="PROSITE" id="PS00018">
    <property type="entry name" value="EF_HAND_1"/>
    <property type="match status" value="1"/>
</dbReference>
<dbReference type="EMBL" id="LOPV01000468">
    <property type="protein sequence ID" value="KTG18519.1"/>
    <property type="molecule type" value="Genomic_DNA"/>
</dbReference>
<evidence type="ECO:0000313" key="3">
    <source>
        <dbReference type="Proteomes" id="UP000053157"/>
    </source>
</evidence>
<evidence type="ECO:0000313" key="2">
    <source>
        <dbReference type="EMBL" id="KTG18519.1"/>
    </source>
</evidence>
<name>A0A0W1RXS8_9EURY</name>